<keyword evidence="1" id="KW-0732">Signal</keyword>
<feature type="domain" description="Ig-like" evidence="2">
    <location>
        <begin position="419"/>
        <end position="497"/>
    </location>
</feature>
<feature type="domain" description="PKD-like" evidence="3">
    <location>
        <begin position="1080"/>
        <end position="1163"/>
    </location>
</feature>
<dbReference type="Proteomes" id="UP000215002">
    <property type="component" value="Chromosome"/>
</dbReference>
<dbReference type="Pfam" id="PF13585">
    <property type="entry name" value="CHU_C"/>
    <property type="match status" value="1"/>
</dbReference>
<accession>A0A223NWA1</accession>
<dbReference type="Gene3D" id="2.60.40.10">
    <property type="entry name" value="Immunoglobulins"/>
    <property type="match status" value="2"/>
</dbReference>
<dbReference type="Pfam" id="PF19081">
    <property type="entry name" value="Ig_7"/>
    <property type="match status" value="9"/>
</dbReference>
<proteinExistence type="predicted"/>
<feature type="domain" description="PKD-like" evidence="3">
    <location>
        <begin position="1172"/>
        <end position="1252"/>
    </location>
</feature>
<dbReference type="RefSeq" id="WP_094570554.1">
    <property type="nucleotide sequence ID" value="NZ_CP022743.1"/>
</dbReference>
<feature type="chain" id="PRO_5012307629" description="Gliding motility-associated C-terminal domain-containing protein" evidence="1">
    <location>
        <begin position="20"/>
        <end position="1770"/>
    </location>
</feature>
<gene>
    <name evidence="4" type="ORF">MuYL_2280</name>
</gene>
<feature type="domain" description="Ig-like" evidence="2">
    <location>
        <begin position="338"/>
        <end position="417"/>
    </location>
</feature>
<name>A0A223NWA1_9SPHI</name>
<feature type="domain" description="Ig-like" evidence="2">
    <location>
        <begin position="100"/>
        <end position="177"/>
    </location>
</feature>
<dbReference type="InterPro" id="IPR026341">
    <property type="entry name" value="T9SS_type_B"/>
</dbReference>
<evidence type="ECO:0008006" key="6">
    <source>
        <dbReference type="Google" id="ProtNLM"/>
    </source>
</evidence>
<dbReference type="InterPro" id="IPR013783">
    <property type="entry name" value="Ig-like_fold"/>
</dbReference>
<dbReference type="EMBL" id="CP022743">
    <property type="protein sequence ID" value="ASU34169.1"/>
    <property type="molecule type" value="Genomic_DNA"/>
</dbReference>
<keyword evidence="5" id="KW-1185">Reference proteome</keyword>
<dbReference type="InterPro" id="IPR044023">
    <property type="entry name" value="Ig_7"/>
</dbReference>
<dbReference type="OrthoDB" id="1488276at2"/>
<feature type="signal peptide" evidence="1">
    <location>
        <begin position="1"/>
        <end position="19"/>
    </location>
</feature>
<feature type="domain" description="Ig-like" evidence="2">
    <location>
        <begin position="258"/>
        <end position="335"/>
    </location>
</feature>
<reference evidence="4 5" key="1">
    <citation type="submission" date="2017-08" db="EMBL/GenBank/DDBJ databases">
        <title>Complete genome sequence of Mucilaginibacter sp. strain BJC16-A31.</title>
        <authorList>
            <consortium name="Henan University of Science and Technology"/>
            <person name="You X."/>
        </authorList>
    </citation>
    <scope>NUCLEOTIDE SEQUENCE [LARGE SCALE GENOMIC DNA]</scope>
    <source>
        <strain evidence="4 5">BJC16-A31</strain>
    </source>
</reference>
<evidence type="ECO:0000259" key="3">
    <source>
        <dbReference type="Pfam" id="PF19406"/>
    </source>
</evidence>
<evidence type="ECO:0000256" key="1">
    <source>
        <dbReference type="SAM" id="SignalP"/>
    </source>
</evidence>
<evidence type="ECO:0000313" key="4">
    <source>
        <dbReference type="EMBL" id="ASU34169.1"/>
    </source>
</evidence>
<feature type="domain" description="Ig-like" evidence="2">
    <location>
        <begin position="182"/>
        <end position="256"/>
    </location>
</feature>
<dbReference type="InterPro" id="IPR045828">
    <property type="entry name" value="PKD_Bacteroidetes"/>
</dbReference>
<feature type="domain" description="Ig-like" evidence="2">
    <location>
        <begin position="581"/>
        <end position="659"/>
    </location>
</feature>
<dbReference type="Pfam" id="PF19406">
    <property type="entry name" value="PKD_5"/>
    <property type="match status" value="3"/>
</dbReference>
<dbReference type="KEGG" id="muc:MuYL_2280"/>
<organism evidence="4 5">
    <name type="scientific">Mucilaginibacter xinganensis</name>
    <dbReference type="NCBI Taxonomy" id="1234841"/>
    <lineage>
        <taxon>Bacteria</taxon>
        <taxon>Pseudomonadati</taxon>
        <taxon>Bacteroidota</taxon>
        <taxon>Sphingobacteriia</taxon>
        <taxon>Sphingobacteriales</taxon>
        <taxon>Sphingobacteriaceae</taxon>
        <taxon>Mucilaginibacter</taxon>
    </lineage>
</organism>
<protein>
    <recommendedName>
        <fullName evidence="6">Gliding motility-associated C-terminal domain-containing protein</fullName>
    </recommendedName>
</protein>
<dbReference type="NCBIfam" id="TIGR04131">
    <property type="entry name" value="Bac_Flav_CTERM"/>
    <property type="match status" value="1"/>
</dbReference>
<feature type="domain" description="Ig-like" evidence="2">
    <location>
        <begin position="502"/>
        <end position="578"/>
    </location>
</feature>
<evidence type="ECO:0000259" key="2">
    <source>
        <dbReference type="Pfam" id="PF19081"/>
    </source>
</evidence>
<sequence length="1770" mass="181632">MRKCLFALVFFLLSVAGYGQCTLSVNLSASATSICSGNKVTLTANASGGTGPYTYAWKTGQTTPSIDVNKEDTYTVIVSDKTPGCQPVSKSITILTAATPDAPSVNPSSALVCTNTSATLKATSPGGFYQWFDAPTGGNFLGSGDTFVTPPINSGITFYVQTTVNGCTSLRTGVFVNATGNPTVTGMTVCYGNGAVLTASGGSNYEWYAASTGGAILATGPAFSTPVLTATTTYYVVATINGCTSARTPVIAKVTPAPQTPVTQNISICSGSKASLHVTPGQGIYSWFDVPSGGQPLILSPDYTTPALTASKTYYVQNSINGCESARASLTVTVNQIPAAPGDQVQTTCKGSSILLTASTTPTGIYQWYDTAVGGNLLKTGITYQTPVLNSSTNYYVEANNIGCSSLRSLVRVVITPPPAAPSVSGTIICNGSSTTLTATGPGGTYEWYDAAVNGTLLHTGTSFTTPALTATTKYYVQTTVGGCTSARTVVTVSVNPIVLPPAASNATTCAGSTASLAASGGAAGSTYEWYDSATGGALLASGQAYTTPALNSTSIYYVQITKNGCSSARKAVTVTVNAVPSAPAVTGNTAVCTGKSTTLTASVAAGTVQWYDAPVSGNLVKTGAVFVTPALFANTTYYIQNTVGQCVSGRTPVTITINSPAQPQFKYPTGSACIFAPNPIPVIYNPAGGTFSATPAGMAINPTTGEIDLANSTAGTYTITFAGNGTCAAPTKIQFKIFTNAVANFSYSAVYCQDAGNPLPVIGAGASSGTYSATPAGLVFVNTSTGEIDLKKSIPQTYTVTNTIPAVGSCGGATASSTVTIDPGVIISAGPDQTVPAGSNIQLNGSVSAGATAKWSGGTGSFSNINLPNAIYTPGAAETSAVLTFTSSDPPGSCGPKSDNVTITFKNTPLSPTVTGNATCLGSSATLSAIAPGGTYNWYDAATAGTLLFIGASYTTPALLTNTTYYVETVNSIGIASPRTAVTVTVNSVPNAPVVPNVPVCSGNSAILTPTDLTGSFVWYDAAVNGNILSVNPTYTTPALTASQSYYVQKTVNGCVSPLTQVDVTVSPLPAITSSSIASVCSGNALNYTITANIPTATFLWSRAQKAGISNPAAANQTSNTITETLINTSSAAVDVTYIITPVNNGCSGNPFNYVVTVYPTPAVISPPTATICDQNPVNYEIKFNTAANFEWSRAAVAGIGNTAISGQNTGTIRETLINTTNVPVDVKYIIQSATSTCAGAPFILTVTVNPSLHITSSQTANACSGEPQDYTITSSLPGTTYRWSRAAVPGISNPAVSNQTSATITETLINTGTVATHVVYIINPSANGCSGPTFFLVVIINPQPAKPIANSNSPICIGSTIKLRTTDLANATFQWTGPNGFTSTQQNPDIPNVTLANLGTYNLNVFVDGCPSVTSTAAVVVREPPHANAGPDQFVCVLAPDIILNGQVTGGTSTGIWSTTGTGTFSPSITDLHAQYLPTAADKANGRVNFALTSTSDDDCAISVDSVSVFFGPAPAVNAGPDQSVCSQTSNVQLDGNVKIAGGGLWKTSGTGTFSPSANQLNAAYMPSAADVAAGSVNLILFATSAGPCDIASDTMKVSFIPPPTVNAGGTRYVLRNRTITLMPTVGDENVQYLWTPNLDISSNTVKNPVITGVVDRTYTLQITDARGCINTDTARVIVSPEIITPNTFTPNADGVNDQWNIKGLIAYTDATVDIFTRYGQKVYHSIGYSKPWDGVFNGKKLPAGVYYYVIDTKLFQQVLSGSLTLIR</sequence>
<evidence type="ECO:0000313" key="5">
    <source>
        <dbReference type="Proteomes" id="UP000215002"/>
    </source>
</evidence>
<feature type="domain" description="Ig-like" evidence="2">
    <location>
        <begin position="991"/>
        <end position="1069"/>
    </location>
</feature>
<feature type="domain" description="Ig-like" evidence="2">
    <location>
        <begin position="910"/>
        <end position="988"/>
    </location>
</feature>
<feature type="domain" description="PKD-like" evidence="3">
    <location>
        <begin position="1264"/>
        <end position="1346"/>
    </location>
</feature>